<keyword evidence="2" id="KW-1003">Cell membrane</keyword>
<keyword evidence="4 10" id="KW-0812">Transmembrane</keyword>
<accession>A0AAW1D5F0</accession>
<proteinExistence type="predicted"/>
<evidence type="ECO:0000256" key="4">
    <source>
        <dbReference type="ARBA" id="ARBA00022692"/>
    </source>
</evidence>
<keyword evidence="11" id="KW-0732">Signal</keyword>
<feature type="chain" id="PRO_5044002048" evidence="11">
    <location>
        <begin position="21"/>
        <end position="91"/>
    </location>
</feature>
<dbReference type="Proteomes" id="UP001461498">
    <property type="component" value="Unassembled WGS sequence"/>
</dbReference>
<dbReference type="GO" id="GO:0007165">
    <property type="term" value="P:signal transduction"/>
    <property type="evidence" value="ECO:0007669"/>
    <property type="project" value="UniProtKB-KW"/>
</dbReference>
<dbReference type="PANTHER" id="PTHR21137">
    <property type="entry name" value="ODORANT RECEPTOR"/>
    <property type="match status" value="1"/>
</dbReference>
<dbReference type="InterPro" id="IPR004117">
    <property type="entry name" value="7tm6_olfct_rcpt"/>
</dbReference>
<dbReference type="Pfam" id="PF02949">
    <property type="entry name" value="7tm_6"/>
    <property type="match status" value="1"/>
</dbReference>
<evidence type="ECO:0000256" key="1">
    <source>
        <dbReference type="ARBA" id="ARBA00004651"/>
    </source>
</evidence>
<gene>
    <name evidence="12" type="ORF">O3M35_009776</name>
</gene>
<keyword evidence="3" id="KW-0716">Sensory transduction</keyword>
<name>A0AAW1D5F0_9HEMI</name>
<evidence type="ECO:0000256" key="5">
    <source>
        <dbReference type="ARBA" id="ARBA00022725"/>
    </source>
</evidence>
<dbReference type="GO" id="GO:0005549">
    <property type="term" value="F:odorant binding"/>
    <property type="evidence" value="ECO:0007669"/>
    <property type="project" value="InterPro"/>
</dbReference>
<keyword evidence="9" id="KW-0807">Transducer</keyword>
<comment type="caution">
    <text evidence="12">The sequence shown here is derived from an EMBL/GenBank/DDBJ whole genome shotgun (WGS) entry which is preliminary data.</text>
</comment>
<keyword evidence="5" id="KW-0552">Olfaction</keyword>
<keyword evidence="13" id="KW-1185">Reference proteome</keyword>
<evidence type="ECO:0000256" key="8">
    <source>
        <dbReference type="ARBA" id="ARBA00023170"/>
    </source>
</evidence>
<keyword evidence="7 10" id="KW-0472">Membrane</keyword>
<dbReference type="AlphaFoldDB" id="A0AAW1D5F0"/>
<evidence type="ECO:0000256" key="11">
    <source>
        <dbReference type="SAM" id="SignalP"/>
    </source>
</evidence>
<dbReference type="GO" id="GO:0004984">
    <property type="term" value="F:olfactory receptor activity"/>
    <property type="evidence" value="ECO:0007669"/>
    <property type="project" value="InterPro"/>
</dbReference>
<evidence type="ECO:0000256" key="2">
    <source>
        <dbReference type="ARBA" id="ARBA00022475"/>
    </source>
</evidence>
<protein>
    <submittedName>
        <fullName evidence="12">Uncharacterized protein</fullName>
    </submittedName>
</protein>
<sequence>MCMVMCGSFVLCGCGQLVTSEMEKLHESSYMNDWYEQKPKNRRDLLILMTMATKPTVLNYKMFVKFDHVRLMAVIQGLYSFFTMIINLDKS</sequence>
<organism evidence="12 13">
    <name type="scientific">Rhynocoris fuscipes</name>
    <dbReference type="NCBI Taxonomy" id="488301"/>
    <lineage>
        <taxon>Eukaryota</taxon>
        <taxon>Metazoa</taxon>
        <taxon>Ecdysozoa</taxon>
        <taxon>Arthropoda</taxon>
        <taxon>Hexapoda</taxon>
        <taxon>Insecta</taxon>
        <taxon>Pterygota</taxon>
        <taxon>Neoptera</taxon>
        <taxon>Paraneoptera</taxon>
        <taxon>Hemiptera</taxon>
        <taxon>Heteroptera</taxon>
        <taxon>Panheteroptera</taxon>
        <taxon>Cimicomorpha</taxon>
        <taxon>Reduviidae</taxon>
        <taxon>Harpactorinae</taxon>
        <taxon>Harpactorini</taxon>
        <taxon>Rhynocoris</taxon>
    </lineage>
</organism>
<comment type="subcellular location">
    <subcellularLocation>
        <location evidence="1">Cell membrane</location>
        <topology evidence="1">Multi-pass membrane protein</topology>
    </subcellularLocation>
</comment>
<feature type="signal peptide" evidence="11">
    <location>
        <begin position="1"/>
        <end position="20"/>
    </location>
</feature>
<evidence type="ECO:0000256" key="6">
    <source>
        <dbReference type="ARBA" id="ARBA00022989"/>
    </source>
</evidence>
<feature type="transmembrane region" description="Helical" evidence="10">
    <location>
        <begin position="69"/>
        <end position="88"/>
    </location>
</feature>
<evidence type="ECO:0000313" key="12">
    <source>
        <dbReference type="EMBL" id="KAK9505792.1"/>
    </source>
</evidence>
<evidence type="ECO:0000256" key="9">
    <source>
        <dbReference type="ARBA" id="ARBA00023224"/>
    </source>
</evidence>
<evidence type="ECO:0000256" key="10">
    <source>
        <dbReference type="SAM" id="Phobius"/>
    </source>
</evidence>
<keyword evidence="6 10" id="KW-1133">Transmembrane helix</keyword>
<evidence type="ECO:0000256" key="7">
    <source>
        <dbReference type="ARBA" id="ARBA00023136"/>
    </source>
</evidence>
<dbReference type="GO" id="GO:0005886">
    <property type="term" value="C:plasma membrane"/>
    <property type="evidence" value="ECO:0007669"/>
    <property type="project" value="UniProtKB-SubCell"/>
</dbReference>
<evidence type="ECO:0000256" key="3">
    <source>
        <dbReference type="ARBA" id="ARBA00022606"/>
    </source>
</evidence>
<dbReference type="EMBL" id="JAPXFL010000006">
    <property type="protein sequence ID" value="KAK9505792.1"/>
    <property type="molecule type" value="Genomic_DNA"/>
</dbReference>
<reference evidence="12 13" key="1">
    <citation type="submission" date="2022-12" db="EMBL/GenBank/DDBJ databases">
        <title>Chromosome-level genome assembly of true bugs.</title>
        <authorList>
            <person name="Ma L."/>
            <person name="Li H."/>
        </authorList>
    </citation>
    <scope>NUCLEOTIDE SEQUENCE [LARGE SCALE GENOMIC DNA]</scope>
    <source>
        <strain evidence="12">Lab_2022b</strain>
    </source>
</reference>
<dbReference type="PANTHER" id="PTHR21137:SF35">
    <property type="entry name" value="ODORANT RECEPTOR 19A-RELATED"/>
    <property type="match status" value="1"/>
</dbReference>
<keyword evidence="8" id="KW-0675">Receptor</keyword>
<evidence type="ECO:0000313" key="13">
    <source>
        <dbReference type="Proteomes" id="UP001461498"/>
    </source>
</evidence>